<dbReference type="EMBL" id="CP000815">
    <property type="protein sequence ID" value="ACB42658.1"/>
    <property type="molecule type" value="Genomic_DNA"/>
</dbReference>
<dbReference type="PANTHER" id="PTHR36891:SF1">
    <property type="entry name" value="OS01G0127400 PROTEIN"/>
    <property type="match status" value="1"/>
</dbReference>
<dbReference type="AlphaFoldDB" id="B1X3Y9"/>
<proteinExistence type="predicted"/>
<keyword evidence="1" id="KW-0934">Plastid</keyword>
<evidence type="ECO:0000313" key="1">
    <source>
        <dbReference type="EMBL" id="ACB42658.1"/>
    </source>
</evidence>
<sequence>MIVPTGIGCTIGGYAGDALPSARLLAAASGCLITHPNVMNGASLYWNDPRMHYVEGWAINQLICRNICLSPSRQQHVGLLFDSGLELELKYRNLQVADACRASLGLKIGPVVDTDQKLEIKLETNHSGVSWGSIGNPDTLIRAGERLLEAGVTAIAIVTRFPEDIGNEATNLYREGKGIDTLAGTEAVISHLLSSHLRVPCAHAPALNPLPLIPILDPRAAGEELGYTFLTCVLVGLSRAPNLIWVNEIRSDYKNSGSFCITGSSIGAVIVPANSLGSEAVLASVERGIPIITVHDNSCILNVGSYDLDVKTLNTKNYAEAAGLVLALREGIAFESLCRPINQLNYL</sequence>
<geneLocation type="organellar chromatophore" evidence="1"/>
<reference evidence="1" key="1">
    <citation type="submission" date="2007-08" db="EMBL/GenBank/DDBJ databases">
        <authorList>
            <person name="Gloeckner G."/>
            <person name="Nowack E."/>
            <person name="Melkonian M."/>
        </authorList>
    </citation>
    <scope>NUCLEOTIDE SEQUENCE</scope>
</reference>
<accession>B1X3Y9</accession>
<dbReference type="Pfam" id="PF11805">
    <property type="entry name" value="DUF3326"/>
    <property type="match status" value="1"/>
</dbReference>
<reference evidence="1" key="2">
    <citation type="journal article" date="2008" name="Curr. Biol.">
        <title>Chromatophore genome sequence of Paulinella sheds light on acquisition of photosynthesis by eukaryotes.</title>
        <authorList>
            <person name="Nowack E.C.M."/>
            <person name="Melkonian M."/>
            <person name="Gloeckner G."/>
        </authorList>
    </citation>
    <scope>NUCLEOTIDE SEQUENCE [LARGE SCALE GENOMIC DNA]</scope>
</reference>
<dbReference type="PANTHER" id="PTHR36891">
    <property type="entry name" value="OS01G0127400 PROTEIN"/>
    <property type="match status" value="1"/>
</dbReference>
<evidence type="ECO:0008006" key="2">
    <source>
        <dbReference type="Google" id="ProtNLM"/>
    </source>
</evidence>
<dbReference type="GeneID" id="6482056"/>
<name>B1X3Y9_PAUCH</name>
<protein>
    <recommendedName>
        <fullName evidence="2">DUF3326 domain-containing protein</fullName>
    </recommendedName>
</protein>
<gene>
    <name evidence="1" type="ordered locus">PCC_0208</name>
</gene>
<dbReference type="InterPro" id="IPR021763">
    <property type="entry name" value="DUF3326"/>
</dbReference>
<organism evidence="1">
    <name type="scientific">Paulinella chromatophora</name>
    <dbReference type="NCBI Taxonomy" id="39717"/>
    <lineage>
        <taxon>Eukaryota</taxon>
        <taxon>Sar</taxon>
        <taxon>Rhizaria</taxon>
        <taxon>Cercozoa</taxon>
        <taxon>Imbricatea</taxon>
        <taxon>Silicofilosea</taxon>
        <taxon>Euglyphida</taxon>
        <taxon>Paulinellidae</taxon>
        <taxon>Paulinella</taxon>
    </lineage>
</organism>
<dbReference type="RefSeq" id="YP_002048868.1">
    <property type="nucleotide sequence ID" value="NC_011087.1"/>
</dbReference>